<reference evidence="2" key="1">
    <citation type="submission" date="2025-08" db="UniProtKB">
        <authorList>
            <consortium name="RefSeq"/>
        </authorList>
    </citation>
    <scope>IDENTIFICATION</scope>
    <source>
        <tissue evidence="2">Whole body</tissue>
    </source>
</reference>
<sequence length="369" mass="43430">MFQKSENGIEIVRLTNADFDILSQKIRNLFPNERQAFYYVPPKSEGPSQKISKGKLPDFYRNKLDECRQIGLIQKKRKKTGEDIDELDIDSSINPEAKRVCKTHLQWLRYNTAPWSCVKEHWNGSRELRQSFIKQHEGSVSDIFNEYPVLKQEFGYMLLDIDYDALIDEKSNIYNEWPDLSKKLETLLENRVIKDKTFAKQLEEIQLYKEGDEHRDAALLFLIPVLCPSNARLRISGGNKIWRPTIAESMDAFICHIKIPGELEKVKRRRQERAAKLKDTVQPYIIVIGPQLTAIEAFYIIIDDIMYKMENVLKAVDILYKIFQVLNVKYPPACEQVWLFIQKYIYGRTTKWDKYDKSVMNLIDHLNRI</sequence>
<evidence type="ECO:0000313" key="2">
    <source>
        <dbReference type="RefSeq" id="XP_024883588.1"/>
    </source>
</evidence>
<dbReference type="AlphaFoldDB" id="A0A6J1QNS1"/>
<organism evidence="1 2">
    <name type="scientific">Temnothorax curvispinosus</name>
    <dbReference type="NCBI Taxonomy" id="300111"/>
    <lineage>
        <taxon>Eukaryota</taxon>
        <taxon>Metazoa</taxon>
        <taxon>Ecdysozoa</taxon>
        <taxon>Arthropoda</taxon>
        <taxon>Hexapoda</taxon>
        <taxon>Insecta</taxon>
        <taxon>Pterygota</taxon>
        <taxon>Neoptera</taxon>
        <taxon>Endopterygota</taxon>
        <taxon>Hymenoptera</taxon>
        <taxon>Apocrita</taxon>
        <taxon>Aculeata</taxon>
        <taxon>Formicoidea</taxon>
        <taxon>Formicidae</taxon>
        <taxon>Myrmicinae</taxon>
        <taxon>Temnothorax</taxon>
    </lineage>
</organism>
<name>A0A6J1QNS1_9HYME</name>
<gene>
    <name evidence="2" type="primary">LOC112462188</name>
</gene>
<dbReference type="GeneID" id="112462188"/>
<dbReference type="Proteomes" id="UP000504618">
    <property type="component" value="Unplaced"/>
</dbReference>
<dbReference type="OrthoDB" id="7698488at2759"/>
<dbReference type="RefSeq" id="XP_024883588.1">
    <property type="nucleotide sequence ID" value="XM_025027820.1"/>
</dbReference>
<protein>
    <submittedName>
        <fullName evidence="2">Uncharacterized protein LOC112462188</fullName>
    </submittedName>
</protein>
<keyword evidence="1" id="KW-1185">Reference proteome</keyword>
<accession>A0A6J1QNS1</accession>
<evidence type="ECO:0000313" key="1">
    <source>
        <dbReference type="Proteomes" id="UP000504618"/>
    </source>
</evidence>
<proteinExistence type="predicted"/>